<proteinExistence type="predicted"/>
<organism evidence="1">
    <name type="scientific">Arundo donax</name>
    <name type="common">Giant reed</name>
    <name type="synonym">Donax arundinaceus</name>
    <dbReference type="NCBI Taxonomy" id="35708"/>
    <lineage>
        <taxon>Eukaryota</taxon>
        <taxon>Viridiplantae</taxon>
        <taxon>Streptophyta</taxon>
        <taxon>Embryophyta</taxon>
        <taxon>Tracheophyta</taxon>
        <taxon>Spermatophyta</taxon>
        <taxon>Magnoliopsida</taxon>
        <taxon>Liliopsida</taxon>
        <taxon>Poales</taxon>
        <taxon>Poaceae</taxon>
        <taxon>PACMAD clade</taxon>
        <taxon>Arundinoideae</taxon>
        <taxon>Arundineae</taxon>
        <taxon>Arundo</taxon>
    </lineage>
</organism>
<reference evidence="1" key="1">
    <citation type="submission" date="2014-09" db="EMBL/GenBank/DDBJ databases">
        <authorList>
            <person name="Magalhaes I.L.F."/>
            <person name="Oliveira U."/>
            <person name="Santos F.R."/>
            <person name="Vidigal T.H.D.A."/>
            <person name="Brescovit A.D."/>
            <person name="Santos A.J."/>
        </authorList>
    </citation>
    <scope>NUCLEOTIDE SEQUENCE</scope>
    <source>
        <tissue evidence="1">Shoot tissue taken approximately 20 cm above the soil surface</tissue>
    </source>
</reference>
<evidence type="ECO:0000313" key="1">
    <source>
        <dbReference type="EMBL" id="JAD40112.1"/>
    </source>
</evidence>
<dbReference type="AlphaFoldDB" id="A0A0A8ZZC4"/>
<reference evidence="1" key="2">
    <citation type="journal article" date="2015" name="Data Brief">
        <title>Shoot transcriptome of the giant reed, Arundo donax.</title>
        <authorList>
            <person name="Barrero R.A."/>
            <person name="Guerrero F.D."/>
            <person name="Moolhuijzen P."/>
            <person name="Goolsby J.A."/>
            <person name="Tidwell J."/>
            <person name="Bellgard S.E."/>
            <person name="Bellgard M.I."/>
        </authorList>
    </citation>
    <scope>NUCLEOTIDE SEQUENCE</scope>
    <source>
        <tissue evidence="1">Shoot tissue taken approximately 20 cm above the soil surface</tissue>
    </source>
</reference>
<name>A0A0A8ZZC4_ARUDO</name>
<accession>A0A0A8ZZC4</accession>
<protein>
    <submittedName>
        <fullName evidence="1">Uncharacterized protein</fullName>
    </submittedName>
</protein>
<sequence>MIYSSFCTNPIEYNNRSLPEYKKRTGQVHLFD</sequence>
<dbReference type="EMBL" id="GBRH01257783">
    <property type="protein sequence ID" value="JAD40112.1"/>
    <property type="molecule type" value="Transcribed_RNA"/>
</dbReference>